<feature type="signal peptide" evidence="1">
    <location>
        <begin position="1"/>
        <end position="21"/>
    </location>
</feature>
<protein>
    <recommendedName>
        <fullName evidence="3">Tetratricopeptide repeat protein</fullName>
    </recommendedName>
</protein>
<gene>
    <name evidence="2" type="ORF">NT6N_07440</name>
</gene>
<dbReference type="EMBL" id="AP026866">
    <property type="protein sequence ID" value="BDS05704.1"/>
    <property type="molecule type" value="Genomic_DNA"/>
</dbReference>
<keyword evidence="1" id="KW-0732">Signal</keyword>
<organism evidence="2">
    <name type="scientific">Oceaniferula spumae</name>
    <dbReference type="NCBI Taxonomy" id="2979115"/>
    <lineage>
        <taxon>Bacteria</taxon>
        <taxon>Pseudomonadati</taxon>
        <taxon>Verrucomicrobiota</taxon>
        <taxon>Verrucomicrobiia</taxon>
        <taxon>Verrucomicrobiales</taxon>
        <taxon>Verrucomicrobiaceae</taxon>
        <taxon>Oceaniferula</taxon>
    </lineage>
</organism>
<evidence type="ECO:0008006" key="3">
    <source>
        <dbReference type="Google" id="ProtNLM"/>
    </source>
</evidence>
<dbReference type="KEGG" id="osu:NT6N_07440"/>
<feature type="chain" id="PRO_5043770322" description="Tetratricopeptide repeat protein" evidence="1">
    <location>
        <begin position="22"/>
        <end position="313"/>
    </location>
</feature>
<dbReference type="AlphaFoldDB" id="A0AAT9FIA8"/>
<evidence type="ECO:0000313" key="2">
    <source>
        <dbReference type="EMBL" id="BDS05704.1"/>
    </source>
</evidence>
<sequence length="313" mass="35630">MNIRSLTTAVLLLATGPIASALDAPARLMFKDGSHDDVLIVDYKRGYVTYKLNERDLNRTRKGPEQIESIYFYQSPIFAEAMSLYQGRKYAEAKTKFQECQEAYKTIDTAPNNYGTLGGFYAMECSRRMMDLESLSSEMEKFRKEGLTRENHIQQLEVNAFWEAVRLKDWDRLDRLAQDWRTRKVTGSQRAQISYCHGLALEELAKKNPKLMTKALNAYNITLSADFTASMELVVGAANNALRIYDADPEVKLAIKLWKTEDENQNSGGYQRLMEANALAKLYNQAGFSAVKPLSAEYKVFLKYNKPKEDTAG</sequence>
<name>A0AAT9FIA8_9BACT</name>
<evidence type="ECO:0000256" key="1">
    <source>
        <dbReference type="SAM" id="SignalP"/>
    </source>
</evidence>
<accession>A0AAT9FIA8</accession>
<reference evidence="2" key="1">
    <citation type="submission" date="2024-07" db="EMBL/GenBank/DDBJ databases">
        <title>Complete genome sequence of Verrucomicrobiaceae bacterium NT6N.</title>
        <authorList>
            <person name="Huang C."/>
            <person name="Takami H."/>
            <person name="Hamasaki K."/>
        </authorList>
    </citation>
    <scope>NUCLEOTIDE SEQUENCE</scope>
    <source>
        <strain evidence="2">NT6N</strain>
    </source>
</reference>
<proteinExistence type="predicted"/>